<evidence type="ECO:0000313" key="3">
    <source>
        <dbReference type="Proteomes" id="UP001500518"/>
    </source>
</evidence>
<comment type="caution">
    <text evidence="2">The sequence shown here is derived from an EMBL/GenBank/DDBJ whole genome shotgun (WGS) entry which is preliminary data.</text>
</comment>
<evidence type="ECO:0000313" key="2">
    <source>
        <dbReference type="EMBL" id="GAA5055318.1"/>
    </source>
</evidence>
<protein>
    <recommendedName>
        <fullName evidence="4">PepSY domain-containing protein</fullName>
    </recommendedName>
</protein>
<accession>A0ABP9KEQ5</accession>
<name>A0ABP9KEQ5_9SPHN</name>
<gene>
    <name evidence="2" type="ORF">GCM10023208_19090</name>
</gene>
<reference evidence="3" key="1">
    <citation type="journal article" date="2019" name="Int. J. Syst. Evol. Microbiol.">
        <title>The Global Catalogue of Microorganisms (GCM) 10K type strain sequencing project: providing services to taxonomists for standard genome sequencing and annotation.</title>
        <authorList>
            <consortium name="The Broad Institute Genomics Platform"/>
            <consortium name="The Broad Institute Genome Sequencing Center for Infectious Disease"/>
            <person name="Wu L."/>
            <person name="Ma J."/>
        </authorList>
    </citation>
    <scope>NUCLEOTIDE SEQUENCE [LARGE SCALE GENOMIC DNA]</scope>
    <source>
        <strain evidence="3">JCM 18014</strain>
    </source>
</reference>
<dbReference type="RefSeq" id="WP_346032855.1">
    <property type="nucleotide sequence ID" value="NZ_BAABHV010000010.1"/>
</dbReference>
<organism evidence="2 3">
    <name type="scientific">Erythrobacter westpacificensis</name>
    <dbReference type="NCBI Taxonomy" id="1055231"/>
    <lineage>
        <taxon>Bacteria</taxon>
        <taxon>Pseudomonadati</taxon>
        <taxon>Pseudomonadota</taxon>
        <taxon>Alphaproteobacteria</taxon>
        <taxon>Sphingomonadales</taxon>
        <taxon>Erythrobacteraceae</taxon>
        <taxon>Erythrobacter/Porphyrobacter group</taxon>
        <taxon>Erythrobacter</taxon>
    </lineage>
</organism>
<feature type="transmembrane region" description="Helical" evidence="1">
    <location>
        <begin position="93"/>
        <end position="114"/>
    </location>
</feature>
<keyword evidence="1" id="KW-1133">Transmembrane helix</keyword>
<keyword evidence="1" id="KW-0812">Transmembrane</keyword>
<dbReference type="Proteomes" id="UP001500518">
    <property type="component" value="Unassembled WGS sequence"/>
</dbReference>
<proteinExistence type="predicted"/>
<keyword evidence="3" id="KW-1185">Reference proteome</keyword>
<keyword evidence="1" id="KW-0472">Membrane</keyword>
<evidence type="ECO:0008006" key="4">
    <source>
        <dbReference type="Google" id="ProtNLM"/>
    </source>
</evidence>
<evidence type="ECO:0000256" key="1">
    <source>
        <dbReference type="SAM" id="Phobius"/>
    </source>
</evidence>
<feature type="transmembrane region" description="Helical" evidence="1">
    <location>
        <begin position="7"/>
        <end position="29"/>
    </location>
</feature>
<sequence length="132" mass="15107">MRRWHRWLSVFFAIVMIWVAITGLLHYVVVWWPTGEPTAEQIAAVAPPPGFVCPEGWRCIAPSPEATNNPLRPYLGLFHHLHAGSEGGIWGEIIVMLSGLALVFFTVSGMWVYYQMWRNRKAKGLKKGLFWK</sequence>
<dbReference type="EMBL" id="BAABHV010000010">
    <property type="protein sequence ID" value="GAA5055318.1"/>
    <property type="molecule type" value="Genomic_DNA"/>
</dbReference>